<organism evidence="1 2">
    <name type="scientific">Zarea fungicola</name>
    <dbReference type="NCBI Taxonomy" id="93591"/>
    <lineage>
        <taxon>Eukaryota</taxon>
        <taxon>Fungi</taxon>
        <taxon>Dikarya</taxon>
        <taxon>Ascomycota</taxon>
        <taxon>Pezizomycotina</taxon>
        <taxon>Sordariomycetes</taxon>
        <taxon>Hypocreomycetidae</taxon>
        <taxon>Hypocreales</taxon>
        <taxon>Cordycipitaceae</taxon>
        <taxon>Zarea</taxon>
    </lineage>
</organism>
<proteinExistence type="predicted"/>
<keyword evidence="2" id="KW-1185">Reference proteome</keyword>
<reference evidence="1" key="1">
    <citation type="submission" date="2022-08" db="EMBL/GenBank/DDBJ databases">
        <title>Genome Sequence of Lecanicillium fungicola.</title>
        <authorList>
            <person name="Buettner E."/>
        </authorList>
    </citation>
    <scope>NUCLEOTIDE SEQUENCE</scope>
    <source>
        <strain evidence="1">Babe33</strain>
    </source>
</reference>
<name>A0ACC1MKV0_9HYPO</name>
<evidence type="ECO:0000313" key="1">
    <source>
        <dbReference type="EMBL" id="KAJ2967647.1"/>
    </source>
</evidence>
<evidence type="ECO:0000313" key="2">
    <source>
        <dbReference type="Proteomes" id="UP001143910"/>
    </source>
</evidence>
<dbReference type="EMBL" id="JANJQO010002229">
    <property type="protein sequence ID" value="KAJ2967647.1"/>
    <property type="molecule type" value="Genomic_DNA"/>
</dbReference>
<comment type="caution">
    <text evidence="1">The sequence shown here is derived from an EMBL/GenBank/DDBJ whole genome shotgun (WGS) entry which is preliminary data.</text>
</comment>
<gene>
    <name evidence="1" type="ORF">NQ176_g9559</name>
</gene>
<accession>A0ACC1MKV0</accession>
<dbReference type="Proteomes" id="UP001143910">
    <property type="component" value="Unassembled WGS sequence"/>
</dbReference>
<protein>
    <submittedName>
        <fullName evidence="1">Uncharacterized protein</fullName>
    </submittedName>
</protein>
<sequence>MQAELYIVAVCRKAKPPRTCHFSTRSRSGRAPKNVSVDVQSGHAKDLPPLDVQWSTVLSIPLPTPSSSDGNPPPSSTTPPEKYQGGQASNDGNAASIISQNDDGFSSLLTAETIEWDTSEWCPATSRDPSVTDEYGDTPENEITFAFETTPTYDMELDFNVNFPLLSDKTPCNLGQDLAAQRPCGIIELSTLLADMAHYETEISMLSGGDLDKYPIGDALFLSQRFSNILSNEIYNKFVDTSLLDAPITLLMLSCYMMLMRILSSVLGHMIQHLLKLHGAHQSSSPAGPSAPSILSYRGLSLGQLQPSAEKDLATRAKWSSR</sequence>